<dbReference type="OrthoDB" id="5143602at2"/>
<sequence length="256" mass="26559">MTTAGSAAETAAQDTDEDDAPTTDRLEGADRYATAAQLALASHEDAQTAILASGEDFPDALVASYGPAGVDAPILLSRHDTVPDVTLDALDDLGVESVFLAGGEAALSDGVLDEVQQDHDAFRIDGATRYETATLMLEGFDPPEVGTLDGDRTALLTSGEDFADALAAGPVAGSADLPLLLTTPQRSAVTEATADAMEGTRHDVDIERVIIVGGSEAVGEDVEAYLADERGFEVERWRGVGVEPLTGAPVPHPRDT</sequence>
<protein>
    <submittedName>
        <fullName evidence="2">Cell wall-binding repeat-containing protein</fullName>
    </submittedName>
</protein>
<proteinExistence type="predicted"/>
<feature type="region of interest" description="Disordered" evidence="1">
    <location>
        <begin position="1"/>
        <end position="29"/>
    </location>
</feature>
<dbReference type="RefSeq" id="WP_131154286.1">
    <property type="nucleotide sequence ID" value="NZ_CP036402.1"/>
</dbReference>
<dbReference type="Gene3D" id="3.40.50.12090">
    <property type="match status" value="1"/>
</dbReference>
<organism evidence="2 3">
    <name type="scientific">Egibacter rhizosphaerae</name>
    <dbReference type="NCBI Taxonomy" id="1670831"/>
    <lineage>
        <taxon>Bacteria</taxon>
        <taxon>Bacillati</taxon>
        <taxon>Actinomycetota</taxon>
        <taxon>Nitriliruptoria</taxon>
        <taxon>Egibacterales</taxon>
        <taxon>Egibacteraceae</taxon>
        <taxon>Egibacter</taxon>
    </lineage>
</organism>
<dbReference type="PANTHER" id="PTHR30032:SF8">
    <property type="entry name" value="GERMINATION-SPECIFIC N-ACETYLMURAMOYL-L-ALANINE AMIDASE"/>
    <property type="match status" value="1"/>
</dbReference>
<evidence type="ECO:0000256" key="1">
    <source>
        <dbReference type="SAM" id="MobiDB-lite"/>
    </source>
</evidence>
<dbReference type="InterPro" id="IPR051922">
    <property type="entry name" value="Bact_Sporulation_Assoc"/>
</dbReference>
<dbReference type="KEGG" id="erz:ER308_06865"/>
<gene>
    <name evidence="2" type="ORF">ER308_06865</name>
</gene>
<dbReference type="AlphaFoldDB" id="A0A411YDI2"/>
<dbReference type="PANTHER" id="PTHR30032">
    <property type="entry name" value="N-ACETYLMURAMOYL-L-ALANINE AMIDASE-RELATED"/>
    <property type="match status" value="1"/>
</dbReference>
<reference evidence="2 3" key="1">
    <citation type="submission" date="2019-01" db="EMBL/GenBank/DDBJ databases">
        <title>Egibacter rhizosphaerae EGI 80759T.</title>
        <authorList>
            <person name="Chen D.-D."/>
            <person name="Tian Y."/>
            <person name="Jiao J.-Y."/>
            <person name="Zhang X.-T."/>
            <person name="Zhang Y.-G."/>
            <person name="Zhang Y."/>
            <person name="Xiao M."/>
            <person name="Shu W.-S."/>
            <person name="Li W.-J."/>
        </authorList>
    </citation>
    <scope>NUCLEOTIDE SEQUENCE [LARGE SCALE GENOMIC DNA]</scope>
    <source>
        <strain evidence="2 3">EGI 80759</strain>
    </source>
</reference>
<dbReference type="Proteomes" id="UP000291469">
    <property type="component" value="Chromosome"/>
</dbReference>
<dbReference type="EMBL" id="CP036402">
    <property type="protein sequence ID" value="QBI19289.1"/>
    <property type="molecule type" value="Genomic_DNA"/>
</dbReference>
<evidence type="ECO:0000313" key="2">
    <source>
        <dbReference type="EMBL" id="QBI19289.1"/>
    </source>
</evidence>
<keyword evidence="3" id="KW-1185">Reference proteome</keyword>
<name>A0A411YDI2_9ACTN</name>
<dbReference type="InterPro" id="IPR007253">
    <property type="entry name" value="Cell_wall-bd_2"/>
</dbReference>
<evidence type="ECO:0000313" key="3">
    <source>
        <dbReference type="Proteomes" id="UP000291469"/>
    </source>
</evidence>
<dbReference type="Pfam" id="PF04122">
    <property type="entry name" value="CW_binding_2"/>
    <property type="match status" value="2"/>
</dbReference>
<accession>A0A411YDI2</accession>